<evidence type="ECO:0008006" key="3">
    <source>
        <dbReference type="Google" id="ProtNLM"/>
    </source>
</evidence>
<sequence length="101" mass="11353">MLDLATRKIVGWSMRDHKRTVLTSAALMMATQRQRPSDGLICHSYRASQYAAEAAPATLPDLAYQLALAATLQWPLNRPDLKYRSDQPSQRANKALKIDEI</sequence>
<proteinExistence type="predicted"/>
<dbReference type="InterPro" id="IPR050900">
    <property type="entry name" value="Transposase_IS3/IS150/IS904"/>
</dbReference>
<name>A0A512IVS7_9HYPH</name>
<organism evidence="1 2">
    <name type="scientific">Methylobacterium haplocladii</name>
    <dbReference type="NCBI Taxonomy" id="1176176"/>
    <lineage>
        <taxon>Bacteria</taxon>
        <taxon>Pseudomonadati</taxon>
        <taxon>Pseudomonadota</taxon>
        <taxon>Alphaproteobacteria</taxon>
        <taxon>Hyphomicrobiales</taxon>
        <taxon>Methylobacteriaceae</taxon>
        <taxon>Methylobacterium</taxon>
    </lineage>
</organism>
<gene>
    <name evidence="1" type="ORF">MHA02_41880</name>
</gene>
<dbReference type="PANTHER" id="PTHR46889:SF4">
    <property type="entry name" value="TRANSPOSASE INSO FOR INSERTION SEQUENCE ELEMENT IS911B-RELATED"/>
    <property type="match status" value="1"/>
</dbReference>
<dbReference type="EMBL" id="BJZT01000053">
    <property type="protein sequence ID" value="GEP01801.1"/>
    <property type="molecule type" value="Genomic_DNA"/>
</dbReference>
<protein>
    <recommendedName>
        <fullName evidence="3">Integrase catalytic domain-containing protein</fullName>
    </recommendedName>
</protein>
<dbReference type="InterPro" id="IPR012337">
    <property type="entry name" value="RNaseH-like_sf"/>
</dbReference>
<dbReference type="PANTHER" id="PTHR46889">
    <property type="entry name" value="TRANSPOSASE INSF FOR INSERTION SEQUENCE IS3B-RELATED"/>
    <property type="match status" value="1"/>
</dbReference>
<reference evidence="1 2" key="1">
    <citation type="submission" date="2019-07" db="EMBL/GenBank/DDBJ databases">
        <title>Whole genome shotgun sequence of Methylobacterium haplocladii NBRC 107714.</title>
        <authorList>
            <person name="Hosoyama A."/>
            <person name="Uohara A."/>
            <person name="Ohji S."/>
            <person name="Ichikawa N."/>
        </authorList>
    </citation>
    <scope>NUCLEOTIDE SEQUENCE [LARGE SCALE GENOMIC DNA]</scope>
    <source>
        <strain evidence="1 2">NBRC 107714</strain>
    </source>
</reference>
<accession>A0A512IVS7</accession>
<keyword evidence="2" id="KW-1185">Reference proteome</keyword>
<evidence type="ECO:0000313" key="1">
    <source>
        <dbReference type="EMBL" id="GEP01801.1"/>
    </source>
</evidence>
<dbReference type="Proteomes" id="UP000321258">
    <property type="component" value="Unassembled WGS sequence"/>
</dbReference>
<dbReference type="AlphaFoldDB" id="A0A512IVS7"/>
<evidence type="ECO:0000313" key="2">
    <source>
        <dbReference type="Proteomes" id="UP000321258"/>
    </source>
</evidence>
<comment type="caution">
    <text evidence="1">The sequence shown here is derived from an EMBL/GenBank/DDBJ whole genome shotgun (WGS) entry which is preliminary data.</text>
</comment>
<dbReference type="SUPFAM" id="SSF53098">
    <property type="entry name" value="Ribonuclease H-like"/>
    <property type="match status" value="1"/>
</dbReference>